<evidence type="ECO:0000256" key="8">
    <source>
        <dbReference type="ARBA" id="ARBA00023136"/>
    </source>
</evidence>
<feature type="domain" description="Vta1 C-terminal" evidence="11">
    <location>
        <begin position="329"/>
        <end position="364"/>
    </location>
</feature>
<sequence length="371" mass="41222">MGSETEPAKQLLPYLQRADEIQKHDPLVAYYCRLWAMEKGMNIPSKERTKTTNSILVSLMNQLEKDKKTIVLSPEDNLHIEGFASNIFEKADKQDRAGRADLNTAKTFYAAFVFFDVLSQFGELKPNIEQKIKYAVWKTADIRKALKEGRKPQPGSPGGEQDLSSTSVATNSCDLKSSVRFSNGSPDLDKSPSQVDKDLRSSVCLSTGRLNFDSYSPQVDKAISKPPIFPPPPYHKPNYPTADIHHSPPSKMYLQQSCPTNNSSMNSHSLEKIQFDESPPHNYYPPEPQSHQESSISIPHYPYPNFQTHPSFNGNTFCAVNTPSPSIENIAEALKAAKSAVGALTFDDVSVAVDFLKQSLELLTNPSVQTP</sequence>
<feature type="compositionally biased region" description="Polar residues" evidence="9">
    <location>
        <begin position="162"/>
        <end position="185"/>
    </location>
</feature>
<protein>
    <submittedName>
        <fullName evidence="12">Vacuolar protein sorting-associated protein VTA1-like protein</fullName>
    </submittedName>
</protein>
<evidence type="ECO:0000313" key="13">
    <source>
        <dbReference type="Proteomes" id="UP000036987"/>
    </source>
</evidence>
<keyword evidence="4" id="KW-0813">Transport</keyword>
<dbReference type="Gene3D" id="1.25.40.270">
    <property type="entry name" value="Vacuolar protein sorting-associated protein vta1"/>
    <property type="match status" value="1"/>
</dbReference>
<dbReference type="STRING" id="29655.A0A0K9Q2R0"/>
<keyword evidence="5" id="KW-0963">Cytoplasm</keyword>
<dbReference type="Gene3D" id="1.20.5.420">
    <property type="entry name" value="Immunoglobulin FC, subunit C"/>
    <property type="match status" value="1"/>
</dbReference>
<feature type="compositionally biased region" description="Basic and acidic residues" evidence="9">
    <location>
        <begin position="187"/>
        <end position="198"/>
    </location>
</feature>
<dbReference type="InterPro" id="IPR041212">
    <property type="entry name" value="Vta1_C"/>
</dbReference>
<reference evidence="13" key="1">
    <citation type="journal article" date="2016" name="Nature">
        <title>The genome of the seagrass Zostera marina reveals angiosperm adaptation to the sea.</title>
        <authorList>
            <person name="Olsen J.L."/>
            <person name="Rouze P."/>
            <person name="Verhelst B."/>
            <person name="Lin Y.-C."/>
            <person name="Bayer T."/>
            <person name="Collen J."/>
            <person name="Dattolo E."/>
            <person name="De Paoli E."/>
            <person name="Dittami S."/>
            <person name="Maumus F."/>
            <person name="Michel G."/>
            <person name="Kersting A."/>
            <person name="Lauritano C."/>
            <person name="Lohaus R."/>
            <person name="Toepel M."/>
            <person name="Tonon T."/>
            <person name="Vanneste K."/>
            <person name="Amirebrahimi M."/>
            <person name="Brakel J."/>
            <person name="Bostroem C."/>
            <person name="Chovatia M."/>
            <person name="Grimwood J."/>
            <person name="Jenkins J.W."/>
            <person name="Jueterbock A."/>
            <person name="Mraz A."/>
            <person name="Stam W.T."/>
            <person name="Tice H."/>
            <person name="Bornberg-Bauer E."/>
            <person name="Green P.J."/>
            <person name="Pearson G.A."/>
            <person name="Procaccini G."/>
            <person name="Duarte C.M."/>
            <person name="Schmutz J."/>
            <person name="Reusch T.B.H."/>
            <person name="Van de Peer Y."/>
        </authorList>
    </citation>
    <scope>NUCLEOTIDE SEQUENCE [LARGE SCALE GENOMIC DNA]</scope>
    <source>
        <strain evidence="13">cv. Finnish</strain>
    </source>
</reference>
<dbReference type="Proteomes" id="UP000036987">
    <property type="component" value="Unassembled WGS sequence"/>
</dbReference>
<dbReference type="OMA" id="GMNIPSK"/>
<feature type="region of interest" description="Disordered" evidence="9">
    <location>
        <begin position="223"/>
        <end position="300"/>
    </location>
</feature>
<dbReference type="OrthoDB" id="391137at2759"/>
<comment type="similarity">
    <text evidence="3">Belongs to the VTA1 family.</text>
</comment>
<dbReference type="Pfam" id="PF18097">
    <property type="entry name" value="Vta1_C"/>
    <property type="match status" value="1"/>
</dbReference>
<feature type="region of interest" description="Disordered" evidence="9">
    <location>
        <begin position="148"/>
        <end position="198"/>
    </location>
</feature>
<dbReference type="InterPro" id="IPR023175">
    <property type="entry name" value="Vta1/CALS_N_sf"/>
</dbReference>
<dbReference type="AlphaFoldDB" id="A0A0K9Q2R0"/>
<keyword evidence="13" id="KW-1185">Reference proteome</keyword>
<evidence type="ECO:0000256" key="5">
    <source>
        <dbReference type="ARBA" id="ARBA00022490"/>
    </source>
</evidence>
<evidence type="ECO:0000256" key="4">
    <source>
        <dbReference type="ARBA" id="ARBA00022448"/>
    </source>
</evidence>
<evidence type="ECO:0000256" key="7">
    <source>
        <dbReference type="ARBA" id="ARBA00022927"/>
    </source>
</evidence>
<evidence type="ECO:0000256" key="3">
    <source>
        <dbReference type="ARBA" id="ARBA00007895"/>
    </source>
</evidence>
<dbReference type="PANTHER" id="PTHR46009:SF1">
    <property type="entry name" value="VACUOLAR PROTEIN SORTING-ASSOCIATED PROTEIN VTA1 HOMOLOG"/>
    <property type="match status" value="1"/>
</dbReference>
<gene>
    <name evidence="12" type="ORF">ZOSMA_122G00450</name>
</gene>
<feature type="domain" description="Vta1/callose synthase N-terminal" evidence="10">
    <location>
        <begin position="11"/>
        <end position="148"/>
    </location>
</feature>
<organism evidence="12 13">
    <name type="scientific">Zostera marina</name>
    <name type="common">Eelgrass</name>
    <dbReference type="NCBI Taxonomy" id="29655"/>
    <lineage>
        <taxon>Eukaryota</taxon>
        <taxon>Viridiplantae</taxon>
        <taxon>Streptophyta</taxon>
        <taxon>Embryophyta</taxon>
        <taxon>Tracheophyta</taxon>
        <taxon>Spermatophyta</taxon>
        <taxon>Magnoliopsida</taxon>
        <taxon>Liliopsida</taxon>
        <taxon>Zosteraceae</taxon>
        <taxon>Zostera</taxon>
    </lineage>
</organism>
<feature type="compositionally biased region" description="Basic and acidic residues" evidence="9">
    <location>
        <begin position="269"/>
        <end position="279"/>
    </location>
</feature>
<proteinExistence type="inferred from homology"/>
<accession>A0A0K9Q2R0</accession>
<dbReference type="GO" id="GO:0005771">
    <property type="term" value="C:multivesicular body"/>
    <property type="evidence" value="ECO:0000318"/>
    <property type="project" value="GO_Central"/>
</dbReference>
<dbReference type="InterPro" id="IPR039431">
    <property type="entry name" value="Vta1/CALS_N"/>
</dbReference>
<keyword evidence="7" id="KW-0653">Protein transport</keyword>
<evidence type="ECO:0000259" key="11">
    <source>
        <dbReference type="Pfam" id="PF18097"/>
    </source>
</evidence>
<dbReference type="PANTHER" id="PTHR46009">
    <property type="entry name" value="VACUOLAR PROTEIN SORTING-ASSOCIATED PROTEIN VTA1 HOMOLOG"/>
    <property type="match status" value="1"/>
</dbReference>
<evidence type="ECO:0000256" key="1">
    <source>
        <dbReference type="ARBA" id="ARBA00004481"/>
    </source>
</evidence>
<comment type="caution">
    <text evidence="12">The sequence shown here is derived from an EMBL/GenBank/DDBJ whole genome shotgun (WGS) entry which is preliminary data.</text>
</comment>
<dbReference type="InterPro" id="IPR044538">
    <property type="entry name" value="Vta1-like"/>
</dbReference>
<keyword evidence="6" id="KW-0967">Endosome</keyword>
<comment type="subcellular location">
    <subcellularLocation>
        <location evidence="2">Cytoplasm</location>
    </subcellularLocation>
    <subcellularLocation>
        <location evidence="1">Endosome membrane</location>
        <topology evidence="1">Peripheral membrane protein</topology>
    </subcellularLocation>
</comment>
<evidence type="ECO:0000313" key="12">
    <source>
        <dbReference type="EMBL" id="KMZ74777.1"/>
    </source>
</evidence>
<dbReference type="GO" id="GO:0010008">
    <property type="term" value="C:endosome membrane"/>
    <property type="evidence" value="ECO:0007669"/>
    <property type="project" value="UniProtKB-SubCell"/>
</dbReference>
<dbReference type="Pfam" id="PF04652">
    <property type="entry name" value="Vta1"/>
    <property type="match status" value="1"/>
</dbReference>
<evidence type="ECO:0000259" key="10">
    <source>
        <dbReference type="Pfam" id="PF04652"/>
    </source>
</evidence>
<name>A0A0K9Q2R0_ZOSMR</name>
<dbReference type="GO" id="GO:0015031">
    <property type="term" value="P:protein transport"/>
    <property type="evidence" value="ECO:0007669"/>
    <property type="project" value="UniProtKB-KW"/>
</dbReference>
<evidence type="ECO:0000256" key="2">
    <source>
        <dbReference type="ARBA" id="ARBA00004496"/>
    </source>
</evidence>
<dbReference type="GO" id="GO:0032511">
    <property type="term" value="P:late endosome to vacuole transport via multivesicular body sorting pathway"/>
    <property type="evidence" value="ECO:0000318"/>
    <property type="project" value="GO_Central"/>
</dbReference>
<keyword evidence="8" id="KW-0472">Membrane</keyword>
<evidence type="ECO:0000256" key="6">
    <source>
        <dbReference type="ARBA" id="ARBA00022753"/>
    </source>
</evidence>
<dbReference type="EMBL" id="LFYR01000244">
    <property type="protein sequence ID" value="KMZ74777.1"/>
    <property type="molecule type" value="Genomic_DNA"/>
</dbReference>
<evidence type="ECO:0000256" key="9">
    <source>
        <dbReference type="SAM" id="MobiDB-lite"/>
    </source>
</evidence>
<feature type="compositionally biased region" description="Polar residues" evidence="9">
    <location>
        <begin position="253"/>
        <end position="268"/>
    </location>
</feature>